<keyword evidence="4" id="KW-0677">Repeat</keyword>
<dbReference type="SUPFAM" id="SSF48439">
    <property type="entry name" value="Protein prenylyltransferase"/>
    <property type="match status" value="1"/>
</dbReference>
<comment type="similarity">
    <text evidence="1 6">Belongs to the protein prenyltransferase subunit alpha family.</text>
</comment>
<dbReference type="Gene3D" id="1.25.40.120">
    <property type="entry name" value="Protein prenylyltransferase"/>
    <property type="match status" value="2"/>
</dbReference>
<dbReference type="EC" id="2.5.1.60" evidence="6"/>
<feature type="region of interest" description="Disordered" evidence="7">
    <location>
        <begin position="104"/>
        <end position="131"/>
    </location>
</feature>
<reference evidence="8" key="1">
    <citation type="submission" date="2021-01" db="EMBL/GenBank/DDBJ databases">
        <authorList>
            <person name="Corre E."/>
            <person name="Pelletier E."/>
            <person name="Niang G."/>
            <person name="Scheremetjew M."/>
            <person name="Finn R."/>
            <person name="Kale V."/>
            <person name="Holt S."/>
            <person name="Cochrane G."/>
            <person name="Meng A."/>
            <person name="Brown T."/>
            <person name="Cohen L."/>
        </authorList>
    </citation>
    <scope>NUCLEOTIDE SEQUENCE</scope>
    <source>
        <strain evidence="8">GSO104</strain>
    </source>
</reference>
<feature type="region of interest" description="Disordered" evidence="7">
    <location>
        <begin position="43"/>
        <end position="68"/>
    </location>
</feature>
<dbReference type="PANTHER" id="PTHR11129">
    <property type="entry name" value="PROTEIN FARNESYLTRANSFERASE ALPHA SUBUNIT/RAB GERANYLGERANYL TRANSFERASE ALPHA SUBUNIT"/>
    <property type="match status" value="1"/>
</dbReference>
<gene>
    <name evidence="8" type="ORF">DBRI00130_LOCUS41674</name>
</gene>
<proteinExistence type="inferred from homology"/>
<dbReference type="GO" id="GO:0004663">
    <property type="term" value="F:Rab geranylgeranyltransferase activity"/>
    <property type="evidence" value="ECO:0007669"/>
    <property type="project" value="UniProtKB-UniRule"/>
</dbReference>
<evidence type="ECO:0000256" key="7">
    <source>
        <dbReference type="SAM" id="MobiDB-lite"/>
    </source>
</evidence>
<evidence type="ECO:0000256" key="2">
    <source>
        <dbReference type="ARBA" id="ARBA00022602"/>
    </source>
</evidence>
<feature type="compositionally biased region" description="Low complexity" evidence="7">
    <location>
        <begin position="44"/>
        <end position="68"/>
    </location>
</feature>
<keyword evidence="2 6" id="KW-0637">Prenyltransferase</keyword>
<dbReference type="InterPro" id="IPR002088">
    <property type="entry name" value="Prenyl_trans_a"/>
</dbReference>
<dbReference type="PROSITE" id="PS51147">
    <property type="entry name" value="PFTA"/>
    <property type="match status" value="4"/>
</dbReference>
<accession>A0A7S4T1I6</accession>
<dbReference type="GO" id="GO:0005968">
    <property type="term" value="C:Rab-protein geranylgeranyltransferase complex"/>
    <property type="evidence" value="ECO:0007669"/>
    <property type="project" value="TreeGrafter"/>
</dbReference>
<dbReference type="PANTHER" id="PTHR11129:SF2">
    <property type="entry name" value="GERANYLGERANYL TRANSFERASE TYPE-2 SUBUNIT ALPHA"/>
    <property type="match status" value="1"/>
</dbReference>
<evidence type="ECO:0000256" key="6">
    <source>
        <dbReference type="RuleBase" id="RU367120"/>
    </source>
</evidence>
<dbReference type="AlphaFoldDB" id="A0A7S4T1I6"/>
<evidence type="ECO:0000256" key="4">
    <source>
        <dbReference type="ARBA" id="ARBA00022737"/>
    </source>
</evidence>
<comment type="function">
    <text evidence="6">Catalyzes the transfer of a geranyl-geranyl moiety from geranyl-geranyl pyrophosphate to cysteines occuring in specific C-terminal amino acid sequences.</text>
</comment>
<dbReference type="GO" id="GO:0097354">
    <property type="term" value="P:prenylation"/>
    <property type="evidence" value="ECO:0007669"/>
    <property type="project" value="UniProtKB-UniRule"/>
</dbReference>
<keyword evidence="3 6" id="KW-0808">Transferase</keyword>
<organism evidence="8">
    <name type="scientific">Ditylum brightwellii</name>
    <dbReference type="NCBI Taxonomy" id="49249"/>
    <lineage>
        <taxon>Eukaryota</taxon>
        <taxon>Sar</taxon>
        <taxon>Stramenopiles</taxon>
        <taxon>Ochrophyta</taxon>
        <taxon>Bacillariophyta</taxon>
        <taxon>Mediophyceae</taxon>
        <taxon>Lithodesmiophycidae</taxon>
        <taxon>Lithodesmiales</taxon>
        <taxon>Lithodesmiaceae</taxon>
        <taxon>Ditylum</taxon>
    </lineage>
</organism>
<comment type="catalytic activity">
    <reaction evidence="5 6">
        <text>geranylgeranyl diphosphate + L-cysteinyl-[protein] = S-geranylgeranyl-L-cysteinyl-[protein] + diphosphate</text>
        <dbReference type="Rhea" id="RHEA:21240"/>
        <dbReference type="Rhea" id="RHEA-COMP:10131"/>
        <dbReference type="Rhea" id="RHEA-COMP:11537"/>
        <dbReference type="ChEBI" id="CHEBI:29950"/>
        <dbReference type="ChEBI" id="CHEBI:33019"/>
        <dbReference type="ChEBI" id="CHEBI:57533"/>
        <dbReference type="ChEBI" id="CHEBI:86021"/>
        <dbReference type="EC" id="2.5.1.60"/>
    </reaction>
</comment>
<evidence type="ECO:0000313" key="8">
    <source>
        <dbReference type="EMBL" id="CAE4662660.1"/>
    </source>
</evidence>
<protein>
    <recommendedName>
        <fullName evidence="6">Geranylgeranyl transferase type-2 subunit alpha</fullName>
        <ecNumber evidence="6">2.5.1.60</ecNumber>
    </recommendedName>
    <alternativeName>
        <fullName evidence="6">Geranylgeranyl transferase type II subunit alpha</fullName>
    </alternativeName>
</protein>
<dbReference type="Pfam" id="PF01239">
    <property type="entry name" value="PPTA"/>
    <property type="match status" value="5"/>
</dbReference>
<sequence>MHGQERKKYKARFNDPKISAALAQKALQWNALSKELLIRRKRLSPPSIAPSSSPPSTGSKSSGSTSKITGSAAETLKIVDKVLVVNPDPSHLWNHRRELLLQEKVNNKEDSDNTDDGNNNASDSVEEKDPSFQIRDELNLTAACLKRNPKTYSAWYHRKWSIRHWISLGCPKEGQESGNGGGEELLMSELGLCAEFLALDERNFHCWNYRRFVVAAIAAVANSGDDYDRETLSSRSLALDGSWSWTATSNNADDDASSTLEILMGPQLAAVTGKKIDGINDAPSSSYVSDKKRNELLALEWNFTKEKILKNFSNCSAFHYRSKLLPLELNRRIQENLGTATSLADVYEERLDLSQEELELVQNAIFTEPDDQTAWWYHRFVVTWASPITILKKNMEEDEDDKSAIIQAYLALLQDEADPIRDLIATEEEDGSGCKWGLLALHMILENIIKLSSLSEGDEDDEMLREEADECLEKLIRIDPVRATRYESMKQKYC</sequence>
<name>A0A7S4T1I6_9STRA</name>
<evidence type="ECO:0000256" key="5">
    <source>
        <dbReference type="ARBA" id="ARBA00047658"/>
    </source>
</evidence>
<dbReference type="EMBL" id="HBNS01057939">
    <property type="protein sequence ID" value="CAE4662660.1"/>
    <property type="molecule type" value="Transcribed_RNA"/>
</dbReference>
<evidence type="ECO:0000256" key="3">
    <source>
        <dbReference type="ARBA" id="ARBA00022679"/>
    </source>
</evidence>
<evidence type="ECO:0000256" key="1">
    <source>
        <dbReference type="ARBA" id="ARBA00006734"/>
    </source>
</evidence>